<proteinExistence type="predicted"/>
<reference evidence="3" key="1">
    <citation type="journal article" date="2018" name="Genome Biol. Evol.">
        <title>Genomics and development of Lentinus tigrinus, a white-rot wood-decaying mushroom with dimorphic fruiting bodies.</title>
        <authorList>
            <person name="Wu B."/>
            <person name="Xu Z."/>
            <person name="Knudson A."/>
            <person name="Carlson A."/>
            <person name="Chen N."/>
            <person name="Kovaka S."/>
            <person name="LaButti K."/>
            <person name="Lipzen A."/>
            <person name="Pennachio C."/>
            <person name="Riley R."/>
            <person name="Schakwitz W."/>
            <person name="Umezawa K."/>
            <person name="Ohm R.A."/>
            <person name="Grigoriev I.V."/>
            <person name="Nagy L.G."/>
            <person name="Gibbons J."/>
            <person name="Hibbett D."/>
        </authorList>
    </citation>
    <scope>NUCLEOTIDE SEQUENCE [LARGE SCALE GENOMIC DNA]</scope>
    <source>
        <strain evidence="3">ALCF2SS1-6</strain>
    </source>
</reference>
<dbReference type="SUPFAM" id="SSF48452">
    <property type="entry name" value="TPR-like"/>
    <property type="match status" value="1"/>
</dbReference>
<dbReference type="EMBL" id="ML122250">
    <property type="protein sequence ID" value="RPD67405.1"/>
    <property type="molecule type" value="Genomic_DNA"/>
</dbReference>
<dbReference type="InterPro" id="IPR011990">
    <property type="entry name" value="TPR-like_helical_dom_sf"/>
</dbReference>
<feature type="region of interest" description="Disordered" evidence="1">
    <location>
        <begin position="785"/>
        <end position="811"/>
    </location>
</feature>
<dbReference type="STRING" id="1328759.A0A5C2SU21"/>
<dbReference type="GO" id="GO:0072318">
    <property type="term" value="P:clathrin coat disassembly"/>
    <property type="evidence" value="ECO:0007669"/>
    <property type="project" value="TreeGrafter"/>
</dbReference>
<dbReference type="FunFam" id="1.10.287.110:FF:000002">
    <property type="entry name" value="putative tyrosine-protein phosphatase auxilin isoform X2"/>
    <property type="match status" value="1"/>
</dbReference>
<dbReference type="GO" id="GO:0031982">
    <property type="term" value="C:vesicle"/>
    <property type="evidence" value="ECO:0007669"/>
    <property type="project" value="TreeGrafter"/>
</dbReference>
<feature type="compositionally biased region" description="Low complexity" evidence="1">
    <location>
        <begin position="478"/>
        <end position="488"/>
    </location>
</feature>
<dbReference type="InterPro" id="IPR036869">
    <property type="entry name" value="J_dom_sf"/>
</dbReference>
<dbReference type="InterPro" id="IPR015940">
    <property type="entry name" value="UBA"/>
</dbReference>
<dbReference type="OrthoDB" id="1717591at2759"/>
<feature type="domain" description="UBA" evidence="2">
    <location>
        <begin position="320"/>
        <end position="362"/>
    </location>
</feature>
<evidence type="ECO:0000256" key="1">
    <source>
        <dbReference type="SAM" id="MobiDB-lite"/>
    </source>
</evidence>
<feature type="region of interest" description="Disordered" evidence="1">
    <location>
        <begin position="1"/>
        <end position="33"/>
    </location>
</feature>
<feature type="compositionally biased region" description="Low complexity" evidence="1">
    <location>
        <begin position="50"/>
        <end position="66"/>
    </location>
</feature>
<accession>A0A5C2SU21</accession>
<feature type="compositionally biased region" description="Pro residues" evidence="1">
    <location>
        <begin position="543"/>
        <end position="556"/>
    </location>
</feature>
<dbReference type="SUPFAM" id="SSF46565">
    <property type="entry name" value="Chaperone J-domain"/>
    <property type="match status" value="1"/>
</dbReference>
<dbReference type="PANTHER" id="PTHR23172">
    <property type="entry name" value="AUXILIN/CYCLIN G-ASSOCIATED KINASE-RELATED"/>
    <property type="match status" value="1"/>
</dbReference>
<dbReference type="GO" id="GO:0005737">
    <property type="term" value="C:cytoplasm"/>
    <property type="evidence" value="ECO:0007669"/>
    <property type="project" value="TreeGrafter"/>
</dbReference>
<dbReference type="AlphaFoldDB" id="A0A5C2SU21"/>
<dbReference type="PROSITE" id="PS50030">
    <property type="entry name" value="UBA"/>
    <property type="match status" value="1"/>
</dbReference>
<feature type="compositionally biased region" description="Low complexity" evidence="1">
    <location>
        <begin position="591"/>
        <end position="604"/>
    </location>
</feature>
<sequence length="931" mass="98913">MSDAFADLWNSTGAAKPAEPPRKLGAMAAATNTMQTVARRPQNDVFSMLAAAGSSSSNTSRSATPAQSPALGSNAPRPMQKTPSGGPAKPIGLGGGGGDAFSGLLSGTFSSASNGANLTMAQRAALAEKERIERTQKTHAPVPAVQVSSAWAGLDALGASSVSTTHTQTSTPAHDALDHLGFDSFSSSPAPAPVRTASKSPQPASALDDDWGFGDFPSQPPAAPPRSMKATPISDLLGFDDFVPASSSRQSSSPAPPRSDTPGDFDFGDREDGLLGDQSDEDDILGDLGKPIEQLAAKRSTRNTPSPQPPQSGQRSRAVSPPPHVLGQIVEMGFSIQQAKVALAATDSGLDVQAALETLLSNGAGASSPAPEQERQRRPQRETGHERYYSSDEENVPSRPPQHPPAHASPQSQPRAARERPGRDGQALTGDNARNLQGQADELIAQASKIGLSMFNRANALFKEGKERAMRAYEERSAAAAAAAGSSRQNTGEAARRNGRPKWMQDAAEDEHVSSPTQNSGGFKDHDDDDDDLHHAPARPQAKQPPPRAQEPPQPAETPLSRMKVGNLFSDDAPTVYVSPFRRKTPARTQATETPSPAPAAASRPTPPSAPSPAPLIQRQTVSASQSAMAASAQQKAAGTEKFKLGQYGEAETFYSAAIAALPDKHLLLIPLYNNRALTRLKNGDAAGAIEDCTVVIDLIGPAYHPSKEAKVTREDEGASVDLADALIKAWRRRAEAYEGKEKWELAKQDWESIAGSEFAGKARTEAFTGISRCRRMLNANVDAAAPARPPAAKSRPASARPIVRSRVPTPPSEALNRVREANVAAEAEDQEKHELKDTVDARLMAWRAGKENNIRALIASLDTVLWPELGWQKVGIHELVSPSQVKIRYTKAIAKLHPDKLNVKNTTLEQRMIANGVFGSLNEAWNAFKP</sequence>
<feature type="compositionally biased region" description="Low complexity" evidence="1">
    <location>
        <begin position="244"/>
        <end position="253"/>
    </location>
</feature>
<dbReference type="InterPro" id="IPR009060">
    <property type="entry name" value="UBA-like_sf"/>
</dbReference>
<evidence type="ECO:0000259" key="2">
    <source>
        <dbReference type="PROSITE" id="PS50030"/>
    </source>
</evidence>
<feature type="region of interest" description="Disordered" evidence="1">
    <location>
        <begin position="48"/>
        <end position="97"/>
    </location>
</feature>
<dbReference type="GO" id="GO:0030276">
    <property type="term" value="F:clathrin binding"/>
    <property type="evidence" value="ECO:0007669"/>
    <property type="project" value="TreeGrafter"/>
</dbReference>
<feature type="compositionally biased region" description="Basic and acidic residues" evidence="1">
    <location>
        <begin position="372"/>
        <end position="390"/>
    </location>
</feature>
<dbReference type="Gene3D" id="1.10.287.110">
    <property type="entry name" value="DnaJ domain"/>
    <property type="match status" value="1"/>
</dbReference>
<feature type="region of interest" description="Disordered" evidence="1">
    <location>
        <begin position="163"/>
        <end position="325"/>
    </location>
</feature>
<feature type="region of interest" description="Disordered" evidence="1">
    <location>
        <begin position="362"/>
        <end position="436"/>
    </location>
</feature>
<dbReference type="GO" id="GO:0072583">
    <property type="term" value="P:clathrin-dependent endocytosis"/>
    <property type="evidence" value="ECO:0007669"/>
    <property type="project" value="TreeGrafter"/>
</dbReference>
<feature type="compositionally biased region" description="Low complexity" evidence="1">
    <location>
        <begin position="785"/>
        <end position="802"/>
    </location>
</feature>
<feature type="compositionally biased region" description="Low complexity" evidence="1">
    <location>
        <begin position="405"/>
        <end position="415"/>
    </location>
</feature>
<evidence type="ECO:0000313" key="3">
    <source>
        <dbReference type="EMBL" id="RPD67405.1"/>
    </source>
</evidence>
<gene>
    <name evidence="3" type="ORF">L227DRAFT_538541</name>
</gene>
<dbReference type="PANTHER" id="PTHR23172:SF19">
    <property type="entry name" value="J DOMAIN-CONTAINING PROTEIN"/>
    <property type="match status" value="1"/>
</dbReference>
<organism evidence="3 4">
    <name type="scientific">Lentinus tigrinus ALCF2SS1-6</name>
    <dbReference type="NCBI Taxonomy" id="1328759"/>
    <lineage>
        <taxon>Eukaryota</taxon>
        <taxon>Fungi</taxon>
        <taxon>Dikarya</taxon>
        <taxon>Basidiomycota</taxon>
        <taxon>Agaricomycotina</taxon>
        <taxon>Agaricomycetes</taxon>
        <taxon>Polyporales</taxon>
        <taxon>Polyporaceae</taxon>
        <taxon>Lentinus</taxon>
    </lineage>
</organism>
<dbReference type="Proteomes" id="UP000313359">
    <property type="component" value="Unassembled WGS sequence"/>
</dbReference>
<protein>
    <recommendedName>
        <fullName evidence="2">UBA domain-containing protein</fullName>
    </recommendedName>
</protein>
<dbReference type="Gene3D" id="1.10.8.10">
    <property type="entry name" value="DNA helicase RuvA subunit, C-terminal domain"/>
    <property type="match status" value="1"/>
</dbReference>
<feature type="compositionally biased region" description="Pro residues" evidence="1">
    <location>
        <begin position="605"/>
        <end position="614"/>
    </location>
</feature>
<evidence type="ECO:0000313" key="4">
    <source>
        <dbReference type="Proteomes" id="UP000313359"/>
    </source>
</evidence>
<keyword evidence="4" id="KW-1185">Reference proteome</keyword>
<dbReference type="SUPFAM" id="SSF46934">
    <property type="entry name" value="UBA-like"/>
    <property type="match status" value="1"/>
</dbReference>
<dbReference type="Gene3D" id="1.25.40.10">
    <property type="entry name" value="Tetratricopeptide repeat domain"/>
    <property type="match status" value="1"/>
</dbReference>
<name>A0A5C2SU21_9APHY</name>
<feature type="region of interest" description="Disordered" evidence="1">
    <location>
        <begin position="469"/>
        <end position="628"/>
    </location>
</feature>